<dbReference type="EMBL" id="JAQJAE010000006">
    <property type="protein sequence ID" value="KAJ5588331.1"/>
    <property type="molecule type" value="Genomic_DNA"/>
</dbReference>
<keyword evidence="2" id="KW-1185">Reference proteome</keyword>
<name>A0AAD6GRD9_9EURO</name>
<dbReference type="GO" id="GO:0003700">
    <property type="term" value="F:DNA-binding transcription factor activity"/>
    <property type="evidence" value="ECO:0007669"/>
    <property type="project" value="InterPro"/>
</dbReference>
<accession>A0AAD6GRD9</accession>
<proteinExistence type="predicted"/>
<dbReference type="AlphaFoldDB" id="A0AAD6GRD9"/>
<gene>
    <name evidence="1" type="ORF">N7537_011009</name>
</gene>
<evidence type="ECO:0000313" key="1">
    <source>
        <dbReference type="EMBL" id="KAJ5588331.1"/>
    </source>
</evidence>
<evidence type="ECO:0008006" key="3">
    <source>
        <dbReference type="Google" id="ProtNLM"/>
    </source>
</evidence>
<dbReference type="GeneID" id="81592305"/>
<sequence length="139" mass="16200">MDLGQLQLMEIYLDSSTPTERRRLQNRLAQRIYREKKQEQKQKQANENIWKWDDEPIDLYIIYTESDKVSIETESASWSGSEIQASGSHRPKLGSQVVFPGAGYIAIAVEAEYQTAWMTSWKGEAPARYRFRLRDVKLV</sequence>
<reference evidence="1" key="1">
    <citation type="journal article" date="2023" name="IMA Fungus">
        <title>Comparative genomic study of the Penicillium genus elucidates a diverse pangenome and 15 lateral gene transfer events.</title>
        <authorList>
            <person name="Petersen C."/>
            <person name="Sorensen T."/>
            <person name="Nielsen M.R."/>
            <person name="Sondergaard T.E."/>
            <person name="Sorensen J.L."/>
            <person name="Fitzpatrick D.A."/>
            <person name="Frisvad J.C."/>
            <person name="Nielsen K.L."/>
        </authorList>
    </citation>
    <scope>NUCLEOTIDE SEQUENCE</scope>
    <source>
        <strain evidence="1">IBT 12815</strain>
    </source>
</reference>
<evidence type="ECO:0000313" key="2">
    <source>
        <dbReference type="Proteomes" id="UP001213799"/>
    </source>
</evidence>
<dbReference type="InterPro" id="IPR046347">
    <property type="entry name" value="bZIP_sf"/>
</dbReference>
<reference evidence="1" key="2">
    <citation type="submission" date="2023-01" db="EMBL/GenBank/DDBJ databases">
        <authorList>
            <person name="Petersen C."/>
        </authorList>
    </citation>
    <scope>NUCLEOTIDE SEQUENCE</scope>
    <source>
        <strain evidence="1">IBT 12815</strain>
    </source>
</reference>
<dbReference type="Proteomes" id="UP001213799">
    <property type="component" value="Unassembled WGS sequence"/>
</dbReference>
<comment type="caution">
    <text evidence="1">The sequence shown here is derived from an EMBL/GenBank/DDBJ whole genome shotgun (WGS) entry which is preliminary data.</text>
</comment>
<dbReference type="RefSeq" id="XP_056747350.1">
    <property type="nucleotide sequence ID" value="XM_056902063.1"/>
</dbReference>
<protein>
    <recommendedName>
        <fullName evidence="3">BZIP domain-containing protein</fullName>
    </recommendedName>
</protein>
<dbReference type="Gene3D" id="1.20.5.170">
    <property type="match status" value="1"/>
</dbReference>
<dbReference type="SUPFAM" id="SSF57959">
    <property type="entry name" value="Leucine zipper domain"/>
    <property type="match status" value="1"/>
</dbReference>
<organism evidence="1 2">
    <name type="scientific">Penicillium hordei</name>
    <dbReference type="NCBI Taxonomy" id="40994"/>
    <lineage>
        <taxon>Eukaryota</taxon>
        <taxon>Fungi</taxon>
        <taxon>Dikarya</taxon>
        <taxon>Ascomycota</taxon>
        <taxon>Pezizomycotina</taxon>
        <taxon>Eurotiomycetes</taxon>
        <taxon>Eurotiomycetidae</taxon>
        <taxon>Eurotiales</taxon>
        <taxon>Aspergillaceae</taxon>
        <taxon>Penicillium</taxon>
    </lineage>
</organism>